<evidence type="ECO:0000256" key="12">
    <source>
        <dbReference type="ARBA" id="ARBA00037847"/>
    </source>
</evidence>
<evidence type="ECO:0000256" key="9">
    <source>
        <dbReference type="ARBA" id="ARBA00023136"/>
    </source>
</evidence>
<dbReference type="GO" id="GO:0045259">
    <property type="term" value="C:proton-transporting ATP synthase complex"/>
    <property type="evidence" value="ECO:0007669"/>
    <property type="project" value="UniProtKB-KW"/>
</dbReference>
<evidence type="ECO:0000256" key="5">
    <source>
        <dbReference type="ARBA" id="ARBA00022692"/>
    </source>
</evidence>
<evidence type="ECO:0000256" key="6">
    <source>
        <dbReference type="ARBA" id="ARBA00022781"/>
    </source>
</evidence>
<dbReference type="PANTHER" id="PTHR33445:SF1">
    <property type="entry name" value="ATP SYNTHASE SUBUNIT B"/>
    <property type="match status" value="1"/>
</dbReference>
<dbReference type="AlphaFoldDB" id="A0A263BSW8"/>
<dbReference type="GO" id="GO:0012505">
    <property type="term" value="C:endomembrane system"/>
    <property type="evidence" value="ECO:0007669"/>
    <property type="project" value="UniProtKB-SubCell"/>
</dbReference>
<keyword evidence="15" id="KW-0175">Coiled coil</keyword>
<dbReference type="CDD" id="cd06503">
    <property type="entry name" value="ATP-synt_Fo_b"/>
    <property type="match status" value="1"/>
</dbReference>
<dbReference type="GO" id="GO:0005886">
    <property type="term" value="C:plasma membrane"/>
    <property type="evidence" value="ECO:0007669"/>
    <property type="project" value="UniProtKB-SubCell"/>
</dbReference>
<evidence type="ECO:0000256" key="8">
    <source>
        <dbReference type="ARBA" id="ARBA00023065"/>
    </source>
</evidence>
<dbReference type="HAMAP" id="MF_01398">
    <property type="entry name" value="ATP_synth_b_bprime"/>
    <property type="match status" value="1"/>
</dbReference>
<keyword evidence="10 13" id="KW-0066">ATP synthesis</keyword>
<evidence type="ECO:0000256" key="7">
    <source>
        <dbReference type="ARBA" id="ARBA00022989"/>
    </source>
</evidence>
<evidence type="ECO:0000313" key="16">
    <source>
        <dbReference type="EMBL" id="OZM56795.1"/>
    </source>
</evidence>
<dbReference type="NCBIfam" id="TIGR01144">
    <property type="entry name" value="ATP_synt_b"/>
    <property type="match status" value="1"/>
</dbReference>
<evidence type="ECO:0000256" key="14">
    <source>
        <dbReference type="RuleBase" id="RU003848"/>
    </source>
</evidence>
<reference evidence="17" key="1">
    <citation type="submission" date="2017-08" db="EMBL/GenBank/DDBJ databases">
        <authorList>
            <person name="Huang Z."/>
        </authorList>
    </citation>
    <scope>NUCLEOTIDE SEQUENCE [LARGE SCALE GENOMIC DNA]</scope>
    <source>
        <strain evidence="17">SA5d-4</strain>
    </source>
</reference>
<keyword evidence="3 13" id="KW-1003">Cell membrane</keyword>
<comment type="similarity">
    <text evidence="1 13 14">Belongs to the ATPase B chain family.</text>
</comment>
<comment type="function">
    <text evidence="11 13">F(1)F(0) ATP synthase produces ATP from ADP in the presence of a proton or sodium gradient. F-type ATPases consist of two structural domains, F(1) containing the extramembraneous catalytic core and F(0) containing the membrane proton channel, linked together by a central stalk and a peripheral stalk. During catalysis, ATP synthesis in the catalytic domain of F(1) is coupled via a rotary mechanism of the central stalk subunits to proton translocation.</text>
</comment>
<dbReference type="SUPFAM" id="SSF81573">
    <property type="entry name" value="F1F0 ATP synthase subunit B, membrane domain"/>
    <property type="match status" value="1"/>
</dbReference>
<organism evidence="16 17">
    <name type="scientific">Lottiidibacillus patelloidae</name>
    <dbReference type="NCBI Taxonomy" id="2670334"/>
    <lineage>
        <taxon>Bacteria</taxon>
        <taxon>Bacillati</taxon>
        <taxon>Bacillota</taxon>
        <taxon>Bacilli</taxon>
        <taxon>Bacillales</taxon>
        <taxon>Bacillaceae</taxon>
        <taxon>Lottiidibacillus</taxon>
    </lineage>
</organism>
<accession>A0A263BSW8</accession>
<dbReference type="PANTHER" id="PTHR33445">
    <property type="entry name" value="ATP SYNTHASE SUBUNIT B', CHLOROPLASTIC"/>
    <property type="match status" value="1"/>
</dbReference>
<sequence length="168" mass="19454">MRGVNSVEHINFWGIVYQLVVFIVLLGLLRKYAWGPLMGIMKQREEHIANEIETAERNREEAKKFIEEQRAELKKARQDAQEIIENAKKLSEKQGEEILDLARQEGERLKASALREIEREKELAVKALREQVATLSVMIASKVIEKELNANEQTELVEKYIQEVGVKQ</sequence>
<evidence type="ECO:0000256" key="1">
    <source>
        <dbReference type="ARBA" id="ARBA00005513"/>
    </source>
</evidence>
<keyword evidence="6 13" id="KW-0375">Hydrogen ion transport</keyword>
<gene>
    <name evidence="13 16" type="primary">atpF</name>
    <name evidence="16" type="ORF">CIB95_11295</name>
</gene>
<dbReference type="Gene3D" id="1.20.5.620">
    <property type="entry name" value="F1F0 ATP synthase subunit B, membrane domain"/>
    <property type="match status" value="1"/>
</dbReference>
<protein>
    <recommendedName>
        <fullName evidence="13">ATP synthase subunit b</fullName>
    </recommendedName>
    <alternativeName>
        <fullName evidence="13">ATP synthase F(0) sector subunit b</fullName>
    </alternativeName>
    <alternativeName>
        <fullName evidence="13">ATPase subunit I</fullName>
    </alternativeName>
    <alternativeName>
        <fullName evidence="13">F-type ATPase subunit b</fullName>
        <shortName evidence="13">F-ATPase subunit b</shortName>
    </alternativeName>
</protein>
<keyword evidence="2 13" id="KW-0813">Transport</keyword>
<feature type="coiled-coil region" evidence="15">
    <location>
        <begin position="52"/>
        <end position="130"/>
    </location>
</feature>
<evidence type="ECO:0000256" key="13">
    <source>
        <dbReference type="HAMAP-Rule" id="MF_01398"/>
    </source>
</evidence>
<keyword evidence="9 13" id="KW-0472">Membrane</keyword>
<dbReference type="Proteomes" id="UP000217083">
    <property type="component" value="Unassembled WGS sequence"/>
</dbReference>
<evidence type="ECO:0000256" key="3">
    <source>
        <dbReference type="ARBA" id="ARBA00022475"/>
    </source>
</evidence>
<dbReference type="GO" id="GO:0046961">
    <property type="term" value="F:proton-transporting ATPase activity, rotational mechanism"/>
    <property type="evidence" value="ECO:0007669"/>
    <property type="project" value="TreeGrafter"/>
</dbReference>
<evidence type="ECO:0000256" key="10">
    <source>
        <dbReference type="ARBA" id="ARBA00023310"/>
    </source>
</evidence>
<keyword evidence="5 13" id="KW-0812">Transmembrane</keyword>
<evidence type="ECO:0000256" key="15">
    <source>
        <dbReference type="SAM" id="Coils"/>
    </source>
</evidence>
<comment type="caution">
    <text evidence="16">The sequence shown here is derived from an EMBL/GenBank/DDBJ whole genome shotgun (WGS) entry which is preliminary data.</text>
</comment>
<evidence type="ECO:0000256" key="4">
    <source>
        <dbReference type="ARBA" id="ARBA00022547"/>
    </source>
</evidence>
<reference evidence="16 17" key="2">
    <citation type="submission" date="2017-09" db="EMBL/GenBank/DDBJ databases">
        <title>Bacillus patelloidae sp. nov., isolated from the intestinal tract of a marine limpet.</title>
        <authorList>
            <person name="Liu R."/>
            <person name="Dong C."/>
            <person name="Shao Z."/>
        </authorList>
    </citation>
    <scope>NUCLEOTIDE SEQUENCE [LARGE SCALE GENOMIC DNA]</scope>
    <source>
        <strain evidence="16 17">SA5d-4</strain>
    </source>
</reference>
<proteinExistence type="inferred from homology"/>
<keyword evidence="7 13" id="KW-1133">Transmembrane helix</keyword>
<dbReference type="InterPro" id="IPR005864">
    <property type="entry name" value="ATP_synth_F0_bsu_bac"/>
</dbReference>
<evidence type="ECO:0000256" key="2">
    <source>
        <dbReference type="ARBA" id="ARBA00022448"/>
    </source>
</evidence>
<comment type="subunit">
    <text evidence="13">F-type ATPases have 2 components, F(1) - the catalytic core - and F(0) - the membrane proton channel. F(1) has five subunits: alpha(3), beta(3), gamma(1), delta(1), epsilon(1). F(0) has three main subunits: a(1), b(2) and c(10-14). The alpha and beta chains form an alternating ring which encloses part of the gamma chain. F(1) is attached to F(0) by a central stalk formed by the gamma and epsilon chains, while a peripheral stalk is formed by the delta and b chains.</text>
</comment>
<evidence type="ECO:0000313" key="17">
    <source>
        <dbReference type="Proteomes" id="UP000217083"/>
    </source>
</evidence>
<dbReference type="InterPro" id="IPR050059">
    <property type="entry name" value="ATP_synthase_B_chain"/>
</dbReference>
<keyword evidence="4 13" id="KW-0138">CF(0)</keyword>
<keyword evidence="17" id="KW-1185">Reference proteome</keyword>
<dbReference type="Pfam" id="PF00430">
    <property type="entry name" value="ATP-synt_B"/>
    <property type="match status" value="1"/>
</dbReference>
<dbReference type="GO" id="GO:0046933">
    <property type="term" value="F:proton-transporting ATP synthase activity, rotational mechanism"/>
    <property type="evidence" value="ECO:0007669"/>
    <property type="project" value="UniProtKB-UniRule"/>
</dbReference>
<comment type="subcellular location">
    <subcellularLocation>
        <location evidence="13">Cell membrane</location>
        <topology evidence="13">Single-pass membrane protein</topology>
    </subcellularLocation>
    <subcellularLocation>
        <location evidence="12">Endomembrane system</location>
        <topology evidence="12">Single-pass membrane protein</topology>
    </subcellularLocation>
</comment>
<evidence type="ECO:0000256" key="11">
    <source>
        <dbReference type="ARBA" id="ARBA00025198"/>
    </source>
</evidence>
<dbReference type="InterPro" id="IPR028987">
    <property type="entry name" value="ATP_synth_B-like_membr_sf"/>
</dbReference>
<keyword evidence="8 13" id="KW-0406">Ion transport</keyword>
<dbReference type="EMBL" id="NPIA01000005">
    <property type="protein sequence ID" value="OZM56795.1"/>
    <property type="molecule type" value="Genomic_DNA"/>
</dbReference>
<comment type="function">
    <text evidence="13">Component of the F(0) channel, it forms part of the peripheral stalk, linking F(1) to F(0).</text>
</comment>
<dbReference type="InterPro" id="IPR002146">
    <property type="entry name" value="ATP_synth_b/b'su_bac/chlpt"/>
</dbReference>
<name>A0A263BSW8_9BACI</name>
<feature type="transmembrane region" description="Helical" evidence="13">
    <location>
        <begin position="12"/>
        <end position="29"/>
    </location>
</feature>